<evidence type="ECO:0000256" key="1">
    <source>
        <dbReference type="SAM" id="MobiDB-lite"/>
    </source>
</evidence>
<name>A0A117E4U1_ASPNG</name>
<organism evidence="2 3">
    <name type="scientific">Aspergillus niger</name>
    <dbReference type="NCBI Taxonomy" id="5061"/>
    <lineage>
        <taxon>Eukaryota</taxon>
        <taxon>Fungi</taxon>
        <taxon>Dikarya</taxon>
        <taxon>Ascomycota</taxon>
        <taxon>Pezizomycotina</taxon>
        <taxon>Eurotiomycetes</taxon>
        <taxon>Eurotiomycetidae</taxon>
        <taxon>Eurotiales</taxon>
        <taxon>Aspergillaceae</taxon>
        <taxon>Aspergillus</taxon>
        <taxon>Aspergillus subgen. Circumdati</taxon>
    </lineage>
</organism>
<reference evidence="3" key="1">
    <citation type="journal article" date="2016" name="Genome Announc.">
        <title>Draft genome sequence of Aspergillus niger strain An76.</title>
        <authorList>
            <person name="Gong W."/>
            <person name="Cheng Z."/>
            <person name="Zhang H."/>
            <person name="Liu L."/>
            <person name="Gao P."/>
            <person name="Wang L."/>
        </authorList>
    </citation>
    <scope>NUCLEOTIDE SEQUENCE [LARGE SCALE GENOMIC DNA]</scope>
    <source>
        <strain evidence="3">An76</strain>
    </source>
</reference>
<comment type="caution">
    <text evidence="2">The sequence shown here is derived from an EMBL/GenBank/DDBJ whole genome shotgun (WGS) entry which is preliminary data.</text>
</comment>
<dbReference type="EMBL" id="BCMY01000034">
    <property type="protein sequence ID" value="GAQ47661.1"/>
    <property type="molecule type" value="Genomic_DNA"/>
</dbReference>
<feature type="compositionally biased region" description="Basic and acidic residues" evidence="1">
    <location>
        <begin position="87"/>
        <end position="98"/>
    </location>
</feature>
<sequence length="186" mass="20987">MCVLGWGLSLSGYTHTLTEISSLLRHPYPQRTMKTHLPQLNELRKVLASAERKPHSGIWSTASHITESAPPDDRKSKSQTASGEGMQIHEKDQSERDGVCETDSVAATSFPTIPLTWPVRGRSCRCFVSQFWVSEDDWTVPGFEVRDPNKKESGTNREDTSNCIKAEMRAQRQDDTEMYLTTKTVE</sequence>
<feature type="region of interest" description="Disordered" evidence="1">
    <location>
        <begin position="59"/>
        <end position="98"/>
    </location>
</feature>
<evidence type="ECO:0000313" key="3">
    <source>
        <dbReference type="Proteomes" id="UP000068243"/>
    </source>
</evidence>
<proteinExistence type="predicted"/>
<gene>
    <name evidence="2" type="ORF">ABL_10322</name>
</gene>
<dbReference type="Proteomes" id="UP000068243">
    <property type="component" value="Unassembled WGS sequence"/>
</dbReference>
<protein>
    <submittedName>
        <fullName evidence="2">Uncharacterized protein</fullName>
    </submittedName>
</protein>
<dbReference type="AlphaFoldDB" id="A0A117E4U1"/>
<evidence type="ECO:0000313" key="2">
    <source>
        <dbReference type="EMBL" id="GAQ47661.1"/>
    </source>
</evidence>
<dbReference type="OrthoDB" id="4504117at2759"/>
<accession>A0A117E4U1</accession>